<evidence type="ECO:0000313" key="2">
    <source>
        <dbReference type="Proteomes" id="UP000005239"/>
    </source>
</evidence>
<reference evidence="1" key="2">
    <citation type="submission" date="2022-06" db="UniProtKB">
        <authorList>
            <consortium name="EnsemblMetazoa"/>
        </authorList>
    </citation>
    <scope>IDENTIFICATION</scope>
    <source>
        <strain evidence="1">PS312</strain>
    </source>
</reference>
<keyword evidence="2" id="KW-1185">Reference proteome</keyword>
<dbReference type="Proteomes" id="UP000005239">
    <property type="component" value="Unassembled WGS sequence"/>
</dbReference>
<sequence length="149" mass="15307">MPVHLLLLLLATILTLAYAQQPFVINGANIRGGDGGDGSANGNGGQGGTGLIIGTGPIAEPPPPQPTTLAPMIEAITSAPATPSQDGSLGLYILWAAGGAVLVLVMFGLVYGCRRTASICIRPPPFAPPKLSEDTNDRYTPYVERGVVE</sequence>
<protein>
    <submittedName>
        <fullName evidence="1">Uncharacterized protein</fullName>
    </submittedName>
</protein>
<dbReference type="AlphaFoldDB" id="A0A2A6C5D8"/>
<gene>
    <name evidence="1" type="primary">WBGene00107888</name>
</gene>
<name>A0A2A6C5D8_PRIPA</name>
<reference evidence="2" key="1">
    <citation type="journal article" date="2008" name="Nat. Genet.">
        <title>The Pristionchus pacificus genome provides a unique perspective on nematode lifestyle and parasitism.</title>
        <authorList>
            <person name="Dieterich C."/>
            <person name="Clifton S.W."/>
            <person name="Schuster L.N."/>
            <person name="Chinwalla A."/>
            <person name="Delehaunty K."/>
            <person name="Dinkelacker I."/>
            <person name="Fulton L."/>
            <person name="Fulton R."/>
            <person name="Godfrey J."/>
            <person name="Minx P."/>
            <person name="Mitreva M."/>
            <person name="Roeseler W."/>
            <person name="Tian H."/>
            <person name="Witte H."/>
            <person name="Yang S.P."/>
            <person name="Wilson R.K."/>
            <person name="Sommer R.J."/>
        </authorList>
    </citation>
    <scope>NUCLEOTIDE SEQUENCE [LARGE SCALE GENOMIC DNA]</scope>
    <source>
        <strain evidence="2">PS312</strain>
    </source>
</reference>
<evidence type="ECO:0000313" key="1">
    <source>
        <dbReference type="EnsemblMetazoa" id="PPA18334.1"/>
    </source>
</evidence>
<accession>A0A2A6C5D8</accession>
<dbReference type="EnsemblMetazoa" id="PPA18334.1">
    <property type="protein sequence ID" value="PPA18334.1"/>
    <property type="gene ID" value="WBGene00107888"/>
</dbReference>
<accession>A0A8R1YDN4</accession>
<organism evidence="1 2">
    <name type="scientific">Pristionchus pacificus</name>
    <name type="common">Parasitic nematode worm</name>
    <dbReference type="NCBI Taxonomy" id="54126"/>
    <lineage>
        <taxon>Eukaryota</taxon>
        <taxon>Metazoa</taxon>
        <taxon>Ecdysozoa</taxon>
        <taxon>Nematoda</taxon>
        <taxon>Chromadorea</taxon>
        <taxon>Rhabditida</taxon>
        <taxon>Rhabditina</taxon>
        <taxon>Diplogasteromorpha</taxon>
        <taxon>Diplogasteroidea</taxon>
        <taxon>Neodiplogasteridae</taxon>
        <taxon>Pristionchus</taxon>
    </lineage>
</organism>
<proteinExistence type="predicted"/>